<protein>
    <submittedName>
        <fullName evidence="1">Uncharacterized protein</fullName>
    </submittedName>
</protein>
<evidence type="ECO:0000313" key="1">
    <source>
        <dbReference type="EMBL" id="JAD71255.1"/>
    </source>
</evidence>
<name>A0A0A9CCY8_ARUDO</name>
<dbReference type="AlphaFoldDB" id="A0A0A9CCY8"/>
<dbReference type="EMBL" id="GBRH01226640">
    <property type="protein sequence ID" value="JAD71255.1"/>
    <property type="molecule type" value="Transcribed_RNA"/>
</dbReference>
<proteinExistence type="predicted"/>
<accession>A0A0A9CCY8</accession>
<reference evidence="1" key="2">
    <citation type="journal article" date="2015" name="Data Brief">
        <title>Shoot transcriptome of the giant reed, Arundo donax.</title>
        <authorList>
            <person name="Barrero R.A."/>
            <person name="Guerrero F.D."/>
            <person name="Moolhuijzen P."/>
            <person name="Goolsby J.A."/>
            <person name="Tidwell J."/>
            <person name="Bellgard S.E."/>
            <person name="Bellgard M.I."/>
        </authorList>
    </citation>
    <scope>NUCLEOTIDE SEQUENCE</scope>
    <source>
        <tissue evidence="1">Shoot tissue taken approximately 20 cm above the soil surface</tissue>
    </source>
</reference>
<organism evidence="1">
    <name type="scientific">Arundo donax</name>
    <name type="common">Giant reed</name>
    <name type="synonym">Donax arundinaceus</name>
    <dbReference type="NCBI Taxonomy" id="35708"/>
    <lineage>
        <taxon>Eukaryota</taxon>
        <taxon>Viridiplantae</taxon>
        <taxon>Streptophyta</taxon>
        <taxon>Embryophyta</taxon>
        <taxon>Tracheophyta</taxon>
        <taxon>Spermatophyta</taxon>
        <taxon>Magnoliopsida</taxon>
        <taxon>Liliopsida</taxon>
        <taxon>Poales</taxon>
        <taxon>Poaceae</taxon>
        <taxon>PACMAD clade</taxon>
        <taxon>Arundinoideae</taxon>
        <taxon>Arundineae</taxon>
        <taxon>Arundo</taxon>
    </lineage>
</organism>
<reference evidence="1" key="1">
    <citation type="submission" date="2014-09" db="EMBL/GenBank/DDBJ databases">
        <authorList>
            <person name="Magalhaes I.L.F."/>
            <person name="Oliveira U."/>
            <person name="Santos F.R."/>
            <person name="Vidigal T.H.D.A."/>
            <person name="Brescovit A.D."/>
            <person name="Santos A.J."/>
        </authorList>
    </citation>
    <scope>NUCLEOTIDE SEQUENCE</scope>
    <source>
        <tissue evidence="1">Shoot tissue taken approximately 20 cm above the soil surface</tissue>
    </source>
</reference>
<sequence>MFTKKMKCKKIVWQDFGSVLVRRCFGKFITKPLD</sequence>